<keyword evidence="2" id="KW-0496">Mitochondrion</keyword>
<accession>A0A4U5PYM4</accession>
<dbReference type="EMBL" id="RCHU01000534">
    <property type="protein sequence ID" value="TKS02670.1"/>
    <property type="molecule type" value="Genomic_DNA"/>
</dbReference>
<sequence length="137" mass="15211">MRVVRVGPLRKEGSLVSFSIPPGRETKKDSTEDDSPTGNEITYEYSTSDFTTDFASTTDADAPKRQLKDYLTTRAKTPGDILYRTEFPGYLLSKPPEQQVPPALLACLFCPRFHIYLASLPAPRGKLSCNKQVKLPG</sequence>
<name>A0A4U5PYM4_POPAL</name>
<geneLocation type="mitochondrion" evidence="2"/>
<feature type="region of interest" description="Disordered" evidence="1">
    <location>
        <begin position="15"/>
        <end position="42"/>
    </location>
</feature>
<comment type="caution">
    <text evidence="2">The sequence shown here is derived from an EMBL/GenBank/DDBJ whole genome shotgun (WGS) entry which is preliminary data.</text>
</comment>
<organism evidence="2">
    <name type="scientific">Populus alba</name>
    <name type="common">White poplar</name>
    <dbReference type="NCBI Taxonomy" id="43335"/>
    <lineage>
        <taxon>Eukaryota</taxon>
        <taxon>Viridiplantae</taxon>
        <taxon>Streptophyta</taxon>
        <taxon>Embryophyta</taxon>
        <taxon>Tracheophyta</taxon>
        <taxon>Spermatophyta</taxon>
        <taxon>Magnoliopsida</taxon>
        <taxon>eudicotyledons</taxon>
        <taxon>Gunneridae</taxon>
        <taxon>Pentapetalae</taxon>
        <taxon>rosids</taxon>
        <taxon>fabids</taxon>
        <taxon>Malpighiales</taxon>
        <taxon>Salicaceae</taxon>
        <taxon>Saliceae</taxon>
        <taxon>Populus</taxon>
    </lineage>
</organism>
<dbReference type="AlphaFoldDB" id="A0A4U5PYM4"/>
<gene>
    <name evidence="2" type="ORF">D5086_0000160710</name>
</gene>
<protein>
    <submittedName>
        <fullName evidence="2">Uncharacterized protein</fullName>
    </submittedName>
</protein>
<reference evidence="2" key="1">
    <citation type="submission" date="2018-10" db="EMBL/GenBank/DDBJ databases">
        <title>Population genomic analysis revealed the cold adaptation of white poplar.</title>
        <authorList>
            <person name="Liu Y.-J."/>
        </authorList>
    </citation>
    <scope>NUCLEOTIDE SEQUENCE [LARGE SCALE GENOMIC DNA]</scope>
    <source>
        <strain evidence="2">PAL-ZL1</strain>
    </source>
</reference>
<evidence type="ECO:0000313" key="2">
    <source>
        <dbReference type="EMBL" id="TKS02670.1"/>
    </source>
</evidence>
<proteinExistence type="predicted"/>
<evidence type="ECO:0000256" key="1">
    <source>
        <dbReference type="SAM" id="MobiDB-lite"/>
    </source>
</evidence>